<organism evidence="1 2">
    <name type="scientific">Pseudoxanthomonas indica</name>
    <dbReference type="NCBI Taxonomy" id="428993"/>
    <lineage>
        <taxon>Bacteria</taxon>
        <taxon>Pseudomonadati</taxon>
        <taxon>Pseudomonadota</taxon>
        <taxon>Gammaproteobacteria</taxon>
        <taxon>Lysobacterales</taxon>
        <taxon>Lysobacteraceae</taxon>
        <taxon>Pseudoxanthomonas</taxon>
    </lineage>
</organism>
<gene>
    <name evidence="1" type="ORF">SAMN06296058_0222</name>
</gene>
<dbReference type="EMBL" id="FUZV01000001">
    <property type="protein sequence ID" value="SKC42419.1"/>
    <property type="molecule type" value="Genomic_DNA"/>
</dbReference>
<reference evidence="1 2" key="1">
    <citation type="submission" date="2017-02" db="EMBL/GenBank/DDBJ databases">
        <authorList>
            <person name="Peterson S.W."/>
        </authorList>
    </citation>
    <scope>NUCLEOTIDE SEQUENCE [LARGE SCALE GENOMIC DNA]</scope>
    <source>
        <strain evidence="1 2">P15</strain>
    </source>
</reference>
<sequence length="137" mass="15206">MLARDLLTQNVELPTIVIAMTRALPMKLPDDFHWVLAQPSDDWVGARLELHGCPLIQVQPCRSGWLVNILLADPDNPQANVAVRSVAAGMRWSARWARDRVGRLRVLVAEQPIVLPPDLQGGRPLLGQVRTPVTFHG</sequence>
<keyword evidence="2" id="KW-1185">Reference proteome</keyword>
<accession>A0A1T5ITE4</accession>
<dbReference type="AlphaFoldDB" id="A0A1T5ITE4"/>
<proteinExistence type="predicted"/>
<evidence type="ECO:0000313" key="2">
    <source>
        <dbReference type="Proteomes" id="UP000190341"/>
    </source>
</evidence>
<dbReference type="Proteomes" id="UP000190341">
    <property type="component" value="Unassembled WGS sequence"/>
</dbReference>
<protein>
    <submittedName>
        <fullName evidence="1">Uncharacterized protein</fullName>
    </submittedName>
</protein>
<evidence type="ECO:0000313" key="1">
    <source>
        <dbReference type="EMBL" id="SKC42419.1"/>
    </source>
</evidence>
<name>A0A1T5ITE4_9GAMM</name>
<dbReference type="STRING" id="428993.SAMN06296058_0222"/>